<evidence type="ECO:0000259" key="2">
    <source>
        <dbReference type="Pfam" id="PF24209"/>
    </source>
</evidence>
<reference evidence="3 4" key="2">
    <citation type="journal article" date="2018" name="New Phytol.">
        <title>High intraspecific genome diversity in the model arbuscular mycorrhizal symbiont Rhizophagus irregularis.</title>
        <authorList>
            <person name="Chen E.C.H."/>
            <person name="Morin E."/>
            <person name="Beaudet D."/>
            <person name="Noel J."/>
            <person name="Yildirir G."/>
            <person name="Ndikumana S."/>
            <person name="Charron P."/>
            <person name="St-Onge C."/>
            <person name="Giorgi J."/>
            <person name="Kruger M."/>
            <person name="Marton T."/>
            <person name="Ropars J."/>
            <person name="Grigoriev I.V."/>
            <person name="Hainaut M."/>
            <person name="Henrissat B."/>
            <person name="Roux C."/>
            <person name="Martin F."/>
            <person name="Corradi N."/>
        </authorList>
    </citation>
    <scope>NUCLEOTIDE SEQUENCE [LARGE SCALE GENOMIC DNA]</scope>
    <source>
        <strain evidence="3 4">DAOM 197198</strain>
    </source>
</reference>
<accession>A0A2P4QJ42</accession>
<dbReference type="Pfam" id="PF24209">
    <property type="entry name" value="DUF7431"/>
    <property type="match status" value="1"/>
</dbReference>
<dbReference type="VEuPathDB" id="FungiDB:RhiirFUN_016935"/>
<dbReference type="Pfam" id="PF22693">
    <property type="entry name" value="MACPF_1"/>
    <property type="match status" value="1"/>
</dbReference>
<dbReference type="Proteomes" id="UP000018888">
    <property type="component" value="Unassembled WGS sequence"/>
</dbReference>
<reference evidence="3 4" key="1">
    <citation type="journal article" date="2013" name="Proc. Natl. Acad. Sci. U.S.A.">
        <title>Genome of an arbuscular mycorrhizal fungus provides insight into the oldest plant symbiosis.</title>
        <authorList>
            <person name="Tisserant E."/>
            <person name="Malbreil M."/>
            <person name="Kuo A."/>
            <person name="Kohler A."/>
            <person name="Symeonidi A."/>
            <person name="Balestrini R."/>
            <person name="Charron P."/>
            <person name="Duensing N."/>
            <person name="Frei Dit Frey N."/>
            <person name="Gianinazzi-Pearson V."/>
            <person name="Gilbert L.B."/>
            <person name="Handa Y."/>
            <person name="Herr J.R."/>
            <person name="Hijri M."/>
            <person name="Koul R."/>
            <person name="Kawaguchi M."/>
            <person name="Krajinski F."/>
            <person name="Lammers P.J."/>
            <person name="Masclaux F.G."/>
            <person name="Murat C."/>
            <person name="Morin E."/>
            <person name="Ndikumana S."/>
            <person name="Pagni M."/>
            <person name="Petitpierre D."/>
            <person name="Requena N."/>
            <person name="Rosikiewicz P."/>
            <person name="Riley R."/>
            <person name="Saito K."/>
            <person name="San Clemente H."/>
            <person name="Shapiro H."/>
            <person name="van Tuinen D."/>
            <person name="Becard G."/>
            <person name="Bonfante P."/>
            <person name="Paszkowski U."/>
            <person name="Shachar-Hill Y.Y."/>
            <person name="Tuskan G.A."/>
            <person name="Young P.W."/>
            <person name="Sanders I.R."/>
            <person name="Henrissat B."/>
            <person name="Rensing S.A."/>
            <person name="Grigoriev I.V."/>
            <person name="Corradi N."/>
            <person name="Roux C."/>
            <person name="Martin F."/>
        </authorList>
    </citation>
    <scope>NUCLEOTIDE SEQUENCE [LARGE SCALE GENOMIC DNA]</scope>
    <source>
        <strain evidence="3 4">DAOM 197198</strain>
    </source>
</reference>
<dbReference type="InterPro" id="IPR055854">
    <property type="entry name" value="DUF7431"/>
</dbReference>
<dbReference type="InterPro" id="IPR054586">
    <property type="entry name" value="MACPF_1_fungal"/>
</dbReference>
<gene>
    <name evidence="3" type="ORF">GLOIN_2v1473653</name>
</gene>
<dbReference type="AlphaFoldDB" id="A0A2P4QJ42"/>
<dbReference type="EMBL" id="AUPC02000038">
    <property type="protein sequence ID" value="POG77640.1"/>
    <property type="molecule type" value="Genomic_DNA"/>
</dbReference>
<sequence length="745" mass="87467">MVKSCVYLYDIKMDKLIKICCKEKDQKFSRYHISEISHFISSFFNFLVSFIFGPCNFVLDKPAEPILLINDNRRGDFFRVENNLDNNLFRSLKYYYNRHRDDVPSQYTSKKLNLADNLSDIRNNNDIDNTLLFSTKLSDGYAKIEREDEKKYSLKEIITINNNLNILYLMRKPCWDIFNNNCELDYGCTMSFDGIKKATKRAFKMKDCELTEIKAKGYKKGYLEFESKEDWMKKTNLFFSSDVNIQNFAELGISIESSQSDNFDDEIKSIYNYTEVGKVLLKFREHLEPTEEFIKDIKAAIESNDLEEYRKITEEYGQFIPTEVILGGRVYFKDVTMSSKSSATKSRQNSASVKFGPLNLKVKVNSSKLKGKSKFYNFNNMRLLGGSHPEGEKFDEKYWIDSLKDYRNWECIEFKNPVSIFQLVPDTLCKMPFKSIGKRILYTCTEDCDYYLNKFKKYRDFELKLPRNILDIIQNEEADCDIFATVVDTEDSKNIFFNCQILKPKAEKGKLVKPRIIIHGIQKKFQSRNLKLKIKIMVVGYDTDFNFILPNIEVIKKHHDSHDKRNFTSTTLSNHDLMTRNIPFFGIPILENLNNLNKSLIIGHNFRNVDNELKIDMFSYCAEKSCYVNLPNFTFCTLIIDDPISNSYGSFSFEFSMLKKKPFVDLRKKFTSHLNPKYISLCLSNDNYKPFFLKQKIEQIKIKYVDCNCGKTCFVCKNKTLRISSKDENNIECIVYNYKFTHTCK</sequence>
<protein>
    <submittedName>
        <fullName evidence="3">Uncharacterized protein</fullName>
    </submittedName>
</protein>
<evidence type="ECO:0000313" key="3">
    <source>
        <dbReference type="EMBL" id="POG77640.1"/>
    </source>
</evidence>
<name>A0A2P4QJ42_RHIID</name>
<feature type="domain" description="MACPF-like" evidence="1">
    <location>
        <begin position="264"/>
        <end position="430"/>
    </location>
</feature>
<evidence type="ECO:0000313" key="4">
    <source>
        <dbReference type="Proteomes" id="UP000018888"/>
    </source>
</evidence>
<evidence type="ECO:0000259" key="1">
    <source>
        <dbReference type="Pfam" id="PF22693"/>
    </source>
</evidence>
<feature type="domain" description="DUF7431" evidence="2">
    <location>
        <begin position="440"/>
        <end position="713"/>
    </location>
</feature>
<comment type="caution">
    <text evidence="3">The sequence shown here is derived from an EMBL/GenBank/DDBJ whole genome shotgun (WGS) entry which is preliminary data.</text>
</comment>
<proteinExistence type="predicted"/>
<organism evidence="3 4">
    <name type="scientific">Rhizophagus irregularis (strain DAOM 181602 / DAOM 197198 / MUCL 43194)</name>
    <name type="common">Arbuscular mycorrhizal fungus</name>
    <name type="synonym">Glomus intraradices</name>
    <dbReference type="NCBI Taxonomy" id="747089"/>
    <lineage>
        <taxon>Eukaryota</taxon>
        <taxon>Fungi</taxon>
        <taxon>Fungi incertae sedis</taxon>
        <taxon>Mucoromycota</taxon>
        <taxon>Glomeromycotina</taxon>
        <taxon>Glomeromycetes</taxon>
        <taxon>Glomerales</taxon>
        <taxon>Glomeraceae</taxon>
        <taxon>Rhizophagus</taxon>
    </lineage>
</organism>
<keyword evidence="4" id="KW-1185">Reference proteome</keyword>